<protein>
    <submittedName>
        <fullName evidence="1">Uncharacterized protein</fullName>
    </submittedName>
</protein>
<reference evidence="1" key="1">
    <citation type="submission" date="2018-02" db="EMBL/GenBank/DDBJ databases">
        <title>Rhizophora mucronata_Transcriptome.</title>
        <authorList>
            <person name="Meera S.P."/>
            <person name="Sreeshan A."/>
            <person name="Augustine A."/>
        </authorList>
    </citation>
    <scope>NUCLEOTIDE SEQUENCE</scope>
    <source>
        <tissue evidence="1">Leaf</tissue>
    </source>
</reference>
<proteinExistence type="predicted"/>
<dbReference type="AlphaFoldDB" id="A0A2P2NC78"/>
<sequence length="27" mass="3066">MMSIMKKVEFSPICHNCLQKAGMYGMS</sequence>
<name>A0A2P2NC78_RHIMU</name>
<dbReference type="EMBL" id="GGEC01059599">
    <property type="protein sequence ID" value="MBX40083.1"/>
    <property type="molecule type" value="Transcribed_RNA"/>
</dbReference>
<accession>A0A2P2NC78</accession>
<evidence type="ECO:0000313" key="1">
    <source>
        <dbReference type="EMBL" id="MBX40083.1"/>
    </source>
</evidence>
<organism evidence="1">
    <name type="scientific">Rhizophora mucronata</name>
    <name type="common">Asiatic mangrove</name>
    <dbReference type="NCBI Taxonomy" id="61149"/>
    <lineage>
        <taxon>Eukaryota</taxon>
        <taxon>Viridiplantae</taxon>
        <taxon>Streptophyta</taxon>
        <taxon>Embryophyta</taxon>
        <taxon>Tracheophyta</taxon>
        <taxon>Spermatophyta</taxon>
        <taxon>Magnoliopsida</taxon>
        <taxon>eudicotyledons</taxon>
        <taxon>Gunneridae</taxon>
        <taxon>Pentapetalae</taxon>
        <taxon>rosids</taxon>
        <taxon>fabids</taxon>
        <taxon>Malpighiales</taxon>
        <taxon>Rhizophoraceae</taxon>
        <taxon>Rhizophora</taxon>
    </lineage>
</organism>